<evidence type="ECO:0000313" key="4">
    <source>
        <dbReference type="EMBL" id="VDI50921.1"/>
    </source>
</evidence>
<evidence type="ECO:0000259" key="3">
    <source>
        <dbReference type="Pfam" id="PF25566"/>
    </source>
</evidence>
<reference evidence="4" key="1">
    <citation type="submission" date="2018-11" db="EMBL/GenBank/DDBJ databases">
        <authorList>
            <person name="Alioto T."/>
            <person name="Alioto T."/>
        </authorList>
    </citation>
    <scope>NUCLEOTIDE SEQUENCE</scope>
</reference>
<dbReference type="InterPro" id="IPR057950">
    <property type="entry name" value="RIMB1/RIM3A-C-like_N"/>
</dbReference>
<accession>A0A8B6FMG6</accession>
<name>A0A8B6FMG6_MYTGA</name>
<organism evidence="4 5">
    <name type="scientific">Mytilus galloprovincialis</name>
    <name type="common">Mediterranean mussel</name>
    <dbReference type="NCBI Taxonomy" id="29158"/>
    <lineage>
        <taxon>Eukaryota</taxon>
        <taxon>Metazoa</taxon>
        <taxon>Spiralia</taxon>
        <taxon>Lophotrochozoa</taxon>
        <taxon>Mollusca</taxon>
        <taxon>Bivalvia</taxon>
        <taxon>Autobranchia</taxon>
        <taxon>Pteriomorphia</taxon>
        <taxon>Mytilida</taxon>
        <taxon>Mytiloidea</taxon>
        <taxon>Mytilidae</taxon>
        <taxon>Mytilinae</taxon>
        <taxon>Mytilus</taxon>
    </lineage>
</organism>
<keyword evidence="1" id="KW-0175">Coiled coil</keyword>
<dbReference type="Proteomes" id="UP000596742">
    <property type="component" value="Unassembled WGS sequence"/>
</dbReference>
<evidence type="ECO:0000256" key="1">
    <source>
        <dbReference type="SAM" id="Coils"/>
    </source>
</evidence>
<sequence>MTGIKRPIPISGMDLLPNMYTPGMFTNKKDNIPFSVVLQQNRKLSEDKDRHLQKRVSELQTQVQRLERKISLLNNENESIKKRQDEKKPLEEKIKTLKKRNAELAAIARRLEEKAKHLQQENIKKVKEDGHGHPETDHLKKMFARQRAKDLSEHAKAMLAKDREIEELRKKCQELADQLSNAEFLGPENVQMYEEKEELISIIKQAAKERLTMEKQIAKIKPVMNFGSPEDSSVYNIDQLDLSD</sequence>
<feature type="domain" description="RIMB1/RIM3A-C-like N-terminal" evidence="3">
    <location>
        <begin position="51"/>
        <end position="178"/>
    </location>
</feature>
<gene>
    <name evidence="4" type="ORF">MGAL_10B072061</name>
</gene>
<dbReference type="AlphaFoldDB" id="A0A8B6FMG6"/>
<feature type="coiled-coil region" evidence="1">
    <location>
        <begin position="49"/>
        <end position="185"/>
    </location>
</feature>
<evidence type="ECO:0000313" key="5">
    <source>
        <dbReference type="Proteomes" id="UP000596742"/>
    </source>
</evidence>
<proteinExistence type="predicted"/>
<feature type="region of interest" description="Disordered" evidence="2">
    <location>
        <begin position="225"/>
        <end position="244"/>
    </location>
</feature>
<keyword evidence="5" id="KW-1185">Reference proteome</keyword>
<dbReference type="InterPro" id="IPR040325">
    <property type="entry name" value="RIMBP1/2/3"/>
</dbReference>
<dbReference type="GO" id="GO:0007274">
    <property type="term" value="P:neuromuscular synaptic transmission"/>
    <property type="evidence" value="ECO:0007669"/>
    <property type="project" value="TreeGrafter"/>
</dbReference>
<dbReference type="GO" id="GO:0045202">
    <property type="term" value="C:synapse"/>
    <property type="evidence" value="ECO:0007669"/>
    <property type="project" value="GOC"/>
</dbReference>
<dbReference type="EMBL" id="UYJE01007002">
    <property type="protein sequence ID" value="VDI50921.1"/>
    <property type="molecule type" value="Genomic_DNA"/>
</dbReference>
<protein>
    <recommendedName>
        <fullName evidence="3">RIMB1/RIM3A-C-like N-terminal domain-containing protein</fullName>
    </recommendedName>
</protein>
<comment type="caution">
    <text evidence="4">The sequence shown here is derived from an EMBL/GenBank/DDBJ whole genome shotgun (WGS) entry which is preliminary data.</text>
</comment>
<dbReference type="Gene3D" id="1.20.5.170">
    <property type="match status" value="1"/>
</dbReference>
<dbReference type="PANTHER" id="PTHR14234:SF19">
    <property type="entry name" value="RIM-BINDING PROTEIN, ISOFORM F"/>
    <property type="match status" value="1"/>
</dbReference>
<dbReference type="Pfam" id="PF25566">
    <property type="entry name" value="RIMB1_N"/>
    <property type="match status" value="1"/>
</dbReference>
<evidence type="ECO:0000256" key="2">
    <source>
        <dbReference type="SAM" id="MobiDB-lite"/>
    </source>
</evidence>
<dbReference type="PANTHER" id="PTHR14234">
    <property type="entry name" value="RIM BINDING PROTEIN-RELATED"/>
    <property type="match status" value="1"/>
</dbReference>
<dbReference type="OrthoDB" id="4158657at2759"/>